<comment type="similarity">
    <text evidence="1 3">Belongs to the RelE toxin family.</text>
</comment>
<dbReference type="InterPro" id="IPR028344">
    <property type="entry name" value="ParE1/4"/>
</dbReference>
<comment type="caution">
    <text evidence="4">The sequence shown here is derived from an EMBL/GenBank/DDBJ whole genome shotgun (WGS) entry which is preliminary data.</text>
</comment>
<dbReference type="AlphaFoldDB" id="A0A8J7IR41"/>
<organism evidence="4 5">
    <name type="scientific">Geomesophilobacter sediminis</name>
    <dbReference type="NCBI Taxonomy" id="2798584"/>
    <lineage>
        <taxon>Bacteria</taxon>
        <taxon>Pseudomonadati</taxon>
        <taxon>Thermodesulfobacteriota</taxon>
        <taxon>Desulfuromonadia</taxon>
        <taxon>Geobacterales</taxon>
        <taxon>Geobacteraceae</taxon>
        <taxon>Geomesophilobacter</taxon>
    </lineage>
</organism>
<keyword evidence="2" id="KW-1277">Toxin-antitoxin system</keyword>
<evidence type="ECO:0000256" key="2">
    <source>
        <dbReference type="ARBA" id="ARBA00022649"/>
    </source>
</evidence>
<dbReference type="InterPro" id="IPR051803">
    <property type="entry name" value="TA_system_RelE-like_toxin"/>
</dbReference>
<dbReference type="Gene3D" id="3.30.2310.20">
    <property type="entry name" value="RelE-like"/>
    <property type="match status" value="1"/>
</dbReference>
<dbReference type="RefSeq" id="WP_199384157.1">
    <property type="nucleotide sequence ID" value="NZ_JAEMHM010000008.1"/>
</dbReference>
<dbReference type="Proteomes" id="UP000636888">
    <property type="component" value="Unassembled WGS sequence"/>
</dbReference>
<sequence>MALFTLTERAKEDLKEIGRYTEAKWGRSQRNKYLGSRHHVFQQLAADPLKGKDCSDIRFGYRKANAGSHVIFYRTSAPDTIEVVRILHARMDLESRISGS</sequence>
<accession>A0A8J7IR41</accession>
<proteinExistence type="inferred from homology"/>
<dbReference type="PANTHER" id="PTHR33755">
    <property type="entry name" value="TOXIN PARE1-RELATED"/>
    <property type="match status" value="1"/>
</dbReference>
<dbReference type="PIRSF" id="PIRSF029218">
    <property type="entry name" value="ParE"/>
    <property type="match status" value="1"/>
</dbReference>
<name>A0A8J7IR41_9BACT</name>
<dbReference type="InterPro" id="IPR007712">
    <property type="entry name" value="RelE/ParE_toxin"/>
</dbReference>
<evidence type="ECO:0000256" key="1">
    <source>
        <dbReference type="ARBA" id="ARBA00006226"/>
    </source>
</evidence>
<dbReference type="EMBL" id="JAEMHM010000008">
    <property type="protein sequence ID" value="MBJ6725269.1"/>
    <property type="molecule type" value="Genomic_DNA"/>
</dbReference>
<evidence type="ECO:0000313" key="4">
    <source>
        <dbReference type="EMBL" id="MBJ6725269.1"/>
    </source>
</evidence>
<gene>
    <name evidence="4" type="ORF">JFN93_11160</name>
</gene>
<evidence type="ECO:0000313" key="5">
    <source>
        <dbReference type="Proteomes" id="UP000636888"/>
    </source>
</evidence>
<keyword evidence="5" id="KW-1185">Reference proteome</keyword>
<reference evidence="4" key="1">
    <citation type="submission" date="2020-12" db="EMBL/GenBank/DDBJ databases">
        <title>Geomonas sp. Red875, isolated from river sediment.</title>
        <authorList>
            <person name="Xu Z."/>
            <person name="Zhang Z."/>
            <person name="Masuda Y."/>
            <person name="Itoh H."/>
            <person name="Senoo K."/>
        </authorList>
    </citation>
    <scope>NUCLEOTIDE SEQUENCE</scope>
    <source>
        <strain evidence="4">Red875</strain>
    </source>
</reference>
<dbReference type="InterPro" id="IPR035093">
    <property type="entry name" value="RelE/ParE_toxin_dom_sf"/>
</dbReference>
<dbReference type="Pfam" id="PF05016">
    <property type="entry name" value="ParE_toxin"/>
    <property type="match status" value="1"/>
</dbReference>
<evidence type="ECO:0000256" key="3">
    <source>
        <dbReference type="PIRNR" id="PIRNR029218"/>
    </source>
</evidence>
<dbReference type="PANTHER" id="PTHR33755:SF9">
    <property type="entry name" value="TOXIN PARE1"/>
    <property type="match status" value="1"/>
</dbReference>
<protein>
    <recommendedName>
        <fullName evidence="3">Toxin</fullName>
    </recommendedName>
</protein>